<gene>
    <name evidence="1" type="ORF">IV501_12235</name>
</gene>
<reference evidence="1" key="1">
    <citation type="submission" date="2021-01" db="EMBL/GenBank/DDBJ databases">
        <title>Lacisediminihabitans sp. nov. strain G11-30, isolated from Antarctic Soil.</title>
        <authorList>
            <person name="Li J."/>
        </authorList>
    </citation>
    <scope>NUCLEOTIDE SEQUENCE</scope>
    <source>
        <strain evidence="1">G11-30</strain>
    </source>
</reference>
<name>A0A934W3Z3_9MICO</name>
<dbReference type="Proteomes" id="UP000636458">
    <property type="component" value="Unassembled WGS sequence"/>
</dbReference>
<sequence length="203" mass="22452">MTRAVAVYPAQMSIVLPGTWANIPLDDERATEHAISELLKKQVGRDDRLARLRRDARERLRAVAKDAREADAVQLALSLEILPGIPFPASMVIDYRPWLDAAAVGDLTLAQRLALQLPSGDVLDLESGVAVRTFVDTTMRQGTDDIPVIKLEYYLVVPSGERLLHVVADVPIECDPEIIATLFDAIVDSIRWFVERNAVVDGE</sequence>
<dbReference type="EMBL" id="JAEPES010000004">
    <property type="protein sequence ID" value="MBK4348406.1"/>
    <property type="molecule type" value="Genomic_DNA"/>
</dbReference>
<dbReference type="RefSeq" id="WP_200556614.1">
    <property type="nucleotide sequence ID" value="NZ_JAEPES010000004.1"/>
</dbReference>
<accession>A0A934W3Z3</accession>
<evidence type="ECO:0000313" key="2">
    <source>
        <dbReference type="Proteomes" id="UP000636458"/>
    </source>
</evidence>
<comment type="caution">
    <text evidence="1">The sequence shown here is derived from an EMBL/GenBank/DDBJ whole genome shotgun (WGS) entry which is preliminary data.</text>
</comment>
<evidence type="ECO:0000313" key="1">
    <source>
        <dbReference type="EMBL" id="MBK4348406.1"/>
    </source>
</evidence>
<organism evidence="1 2">
    <name type="scientific">Lacisediminihabitans changchengi</name>
    <dbReference type="NCBI Taxonomy" id="2787634"/>
    <lineage>
        <taxon>Bacteria</taxon>
        <taxon>Bacillati</taxon>
        <taxon>Actinomycetota</taxon>
        <taxon>Actinomycetes</taxon>
        <taxon>Micrococcales</taxon>
        <taxon>Microbacteriaceae</taxon>
        <taxon>Lacisediminihabitans</taxon>
    </lineage>
</organism>
<keyword evidence="2" id="KW-1185">Reference proteome</keyword>
<proteinExistence type="predicted"/>
<dbReference type="AlphaFoldDB" id="A0A934W3Z3"/>
<protein>
    <submittedName>
        <fullName evidence="1">Uncharacterized protein</fullName>
    </submittedName>
</protein>